<sequence length="150" mass="16830">MFDTGCDRRHHTKRWSALDDRARHPLCKDDVQQSVQENKVIQESYEQIIIEDSCDIDVITIDTKAAVSLQAAIQAAIDLVLNLSIADSTEAQRISQELVQKSKTVQVNKQQTLIRNSKNVSVRTADTDLVINIQLLLQILVALIIRVGVL</sequence>
<keyword evidence="3" id="KW-1185">Reference proteome</keyword>
<organism evidence="2 3">
    <name type="scientific">Sutcliffiella cohnii</name>
    <dbReference type="NCBI Taxonomy" id="33932"/>
    <lineage>
        <taxon>Bacteria</taxon>
        <taxon>Bacillati</taxon>
        <taxon>Bacillota</taxon>
        <taxon>Bacilli</taxon>
        <taxon>Bacillales</taxon>
        <taxon>Bacillaceae</taxon>
        <taxon>Sutcliffiella</taxon>
    </lineage>
</organism>
<evidence type="ECO:0000313" key="2">
    <source>
        <dbReference type="EMBL" id="AST94326.1"/>
    </source>
</evidence>
<dbReference type="GO" id="GO:0030435">
    <property type="term" value="P:sporulation resulting in formation of a cellular spore"/>
    <property type="evidence" value="ECO:0007669"/>
    <property type="project" value="InterPro"/>
</dbReference>
<evidence type="ECO:0000259" key="1">
    <source>
        <dbReference type="Pfam" id="PF07552"/>
    </source>
</evidence>
<gene>
    <name evidence="2" type="ORF">BC6307_11390</name>
</gene>
<dbReference type="Pfam" id="PF07552">
    <property type="entry name" value="Coat_X"/>
    <property type="match status" value="2"/>
</dbReference>
<keyword evidence="2" id="KW-0167">Capsid protein</keyword>
<dbReference type="EMBL" id="CP018866">
    <property type="protein sequence ID" value="AST94326.1"/>
    <property type="molecule type" value="Genomic_DNA"/>
</dbReference>
<dbReference type="AlphaFoldDB" id="A0A223KXW4"/>
<dbReference type="STRING" id="1314751.GCA_001591425_00153"/>
<name>A0A223KXW4_9BACI</name>
<feature type="domain" description="Spore coat protein X/V" evidence="1">
    <location>
        <begin position="93"/>
        <end position="147"/>
    </location>
</feature>
<dbReference type="Proteomes" id="UP000215224">
    <property type="component" value="Chromosome"/>
</dbReference>
<feature type="domain" description="Spore coat protein X/V" evidence="1">
    <location>
        <begin position="31"/>
        <end position="85"/>
    </location>
</feature>
<keyword evidence="2" id="KW-0946">Virion</keyword>
<dbReference type="GO" id="GO:0031160">
    <property type="term" value="C:spore wall"/>
    <property type="evidence" value="ECO:0007669"/>
    <property type="project" value="InterPro"/>
</dbReference>
<dbReference type="KEGG" id="bcoh:BC6307_11390"/>
<protein>
    <submittedName>
        <fullName evidence="2">Spore coat protein</fullName>
    </submittedName>
</protein>
<accession>A0A223KXW4</accession>
<proteinExistence type="predicted"/>
<dbReference type="InterPro" id="IPR011428">
    <property type="entry name" value="Spore_coat_X/V"/>
</dbReference>
<evidence type="ECO:0000313" key="3">
    <source>
        <dbReference type="Proteomes" id="UP000215224"/>
    </source>
</evidence>
<reference evidence="2 3" key="1">
    <citation type="submission" date="2016-12" db="EMBL/GenBank/DDBJ databases">
        <title>The whole genome sequencing and assembly of Bacillus cohnii DSM 6307T strain.</title>
        <authorList>
            <person name="Lee Y.-J."/>
            <person name="Yi H."/>
            <person name="Bahn Y.-S."/>
            <person name="Kim J.F."/>
            <person name="Lee D.-W."/>
        </authorList>
    </citation>
    <scope>NUCLEOTIDE SEQUENCE [LARGE SCALE GENOMIC DNA]</scope>
    <source>
        <strain evidence="2 3">DSM 6307</strain>
    </source>
</reference>